<reference evidence="1" key="1">
    <citation type="journal article" date="2019" name="Mol. Phylogenet. Evol.">
        <title>Morphological evolution and classification of the red algal order Ceramiales inferred using plastid phylogenomics.</title>
        <authorList>
            <person name="Diaz-Tapia P."/>
            <person name="Pasella M.M."/>
            <person name="Verbruggen H."/>
            <person name="Maggs C.A."/>
        </authorList>
    </citation>
    <scope>NUCLEOTIDE SEQUENCE</scope>
    <source>
        <strain evidence="1">PD2951</strain>
    </source>
</reference>
<evidence type="ECO:0008006" key="2">
    <source>
        <dbReference type="Google" id="ProtNLM"/>
    </source>
</evidence>
<dbReference type="Pfam" id="PF10718">
    <property type="entry name" value="Ycf34"/>
    <property type="match status" value="1"/>
</dbReference>
<name>A0A4D6WXV6_9FLOR</name>
<dbReference type="InterPro" id="IPR019656">
    <property type="entry name" value="Uncharacterised_Ycf34"/>
</dbReference>
<protein>
    <recommendedName>
        <fullName evidence="2">Ycf34</fullName>
    </recommendedName>
</protein>
<accession>A0A4D6WXV6</accession>
<evidence type="ECO:0000313" key="1">
    <source>
        <dbReference type="EMBL" id="QCI08604.1"/>
    </source>
</evidence>
<geneLocation type="plastid" evidence="1"/>
<proteinExistence type="predicted"/>
<sequence>MCICINCRHIAYCSTYIFIKQQHNKKVEKKIPIFNEQSNKFIPSEHIINVSIKVYSQEHPVILDWDLKECLSFIEKPGSWLNTIF</sequence>
<dbReference type="AlphaFoldDB" id="A0A4D6WXV6"/>
<organism evidence="1">
    <name type="scientific">Spermothamnion repens</name>
    <dbReference type="NCBI Taxonomy" id="31383"/>
    <lineage>
        <taxon>Eukaryota</taxon>
        <taxon>Rhodophyta</taxon>
        <taxon>Florideophyceae</taxon>
        <taxon>Rhodymeniophycidae</taxon>
        <taxon>Ceramiales</taxon>
        <taxon>Ceramiaceae</taxon>
        <taxon>Spermothamnion</taxon>
    </lineage>
</organism>
<dbReference type="EMBL" id="MK814735">
    <property type="protein sequence ID" value="QCI08604.1"/>
    <property type="molecule type" value="Genomic_DNA"/>
</dbReference>
<gene>
    <name evidence="1" type="primary">ycf34</name>
</gene>
<keyword evidence="1" id="KW-0934">Plastid</keyword>
<reference evidence="1" key="2">
    <citation type="submission" date="2019-04" db="EMBL/GenBank/DDBJ databases">
        <authorList>
            <person name="Pasella M."/>
        </authorList>
    </citation>
    <scope>NUCLEOTIDE SEQUENCE</scope>
    <source>
        <strain evidence="1">PD2951</strain>
    </source>
</reference>